<dbReference type="InterPro" id="IPR015943">
    <property type="entry name" value="WD40/YVTN_repeat-like_dom_sf"/>
</dbReference>
<dbReference type="GO" id="GO:1990811">
    <property type="term" value="C:MWP complex"/>
    <property type="evidence" value="ECO:0007669"/>
    <property type="project" value="TreeGrafter"/>
</dbReference>
<proteinExistence type="predicted"/>
<gene>
    <name evidence="1" type="ORF">GBAR_LOCUS4018</name>
</gene>
<evidence type="ECO:0000313" key="1">
    <source>
        <dbReference type="EMBL" id="CAI8004857.1"/>
    </source>
</evidence>
<dbReference type="InterPro" id="IPR052778">
    <property type="entry name" value="Centrosome-WD_assoc"/>
</dbReference>
<keyword evidence="2" id="KW-1185">Reference proteome</keyword>
<dbReference type="InterPro" id="IPR036322">
    <property type="entry name" value="WD40_repeat_dom_sf"/>
</dbReference>
<evidence type="ECO:0000313" key="2">
    <source>
        <dbReference type="Proteomes" id="UP001174909"/>
    </source>
</evidence>
<dbReference type="Gene3D" id="2.130.10.10">
    <property type="entry name" value="YVTN repeat-like/Quinoprotein amine dehydrogenase"/>
    <property type="match status" value="3"/>
</dbReference>
<name>A0AA35W2J1_GEOBA</name>
<dbReference type="EMBL" id="CASHTH010000571">
    <property type="protein sequence ID" value="CAI8004857.1"/>
    <property type="molecule type" value="Genomic_DNA"/>
</dbReference>
<dbReference type="GO" id="GO:0005815">
    <property type="term" value="C:microtubule organizing center"/>
    <property type="evidence" value="ECO:0007669"/>
    <property type="project" value="TreeGrafter"/>
</dbReference>
<dbReference type="Pfam" id="PF00400">
    <property type="entry name" value="WD40"/>
    <property type="match status" value="1"/>
</dbReference>
<dbReference type="SMART" id="SM00320">
    <property type="entry name" value="WD40"/>
    <property type="match status" value="5"/>
</dbReference>
<dbReference type="Proteomes" id="UP001174909">
    <property type="component" value="Unassembled WGS sequence"/>
</dbReference>
<dbReference type="AlphaFoldDB" id="A0AA35W2J1"/>
<organism evidence="1 2">
    <name type="scientific">Geodia barretti</name>
    <name type="common">Barrett's horny sponge</name>
    <dbReference type="NCBI Taxonomy" id="519541"/>
    <lineage>
        <taxon>Eukaryota</taxon>
        <taxon>Metazoa</taxon>
        <taxon>Porifera</taxon>
        <taxon>Demospongiae</taxon>
        <taxon>Heteroscleromorpha</taxon>
        <taxon>Tetractinellida</taxon>
        <taxon>Astrophorina</taxon>
        <taxon>Geodiidae</taxon>
        <taxon>Geodia</taxon>
    </lineage>
</organism>
<dbReference type="PANTHER" id="PTHR16220:SF0">
    <property type="entry name" value="WD REPEAT-CONTAINING PROTEIN WRAP73"/>
    <property type="match status" value="1"/>
</dbReference>
<dbReference type="InterPro" id="IPR001680">
    <property type="entry name" value="WD40_rpt"/>
</dbReference>
<accession>A0AA35W2J1</accession>
<dbReference type="SUPFAM" id="SSF50978">
    <property type="entry name" value="WD40 repeat-like"/>
    <property type="match status" value="1"/>
</dbReference>
<dbReference type="PANTHER" id="PTHR16220">
    <property type="entry name" value="WD REPEAT PROTEIN 8-RELATED"/>
    <property type="match status" value="1"/>
</dbReference>
<protein>
    <submittedName>
        <fullName evidence="1">WD repeat-containing protein WRAP73</fullName>
    </submittedName>
</protein>
<reference evidence="1" key="1">
    <citation type="submission" date="2023-03" db="EMBL/GenBank/DDBJ databases">
        <authorList>
            <person name="Steffen K."/>
            <person name="Cardenas P."/>
        </authorList>
    </citation>
    <scope>NUCLEOTIDE SEQUENCE</scope>
</reference>
<sequence length="435" mass="47905">MNFSESFSASRALVAYSSDGLLLASCSQHRLVVRDVSSLQIMHLHTCLEPVQQLLWSPDSLFILTAMFKRGIVQVWSIEQPSWTCKIDGGLAGLTWCWWAPDSRHLLTLADFSLHLTLWSLVSKSVSLIKYPKLAQAGLDFSPDGSYMALAERRDCKDVLSVFECSGWQLVQHFPVATQDLAGLSWSPDGGLLAVWDCVLDYKVLLYSMDGRCLATYSAYEHALGVKTVTWAPSGQFLAIGSFDEKLRVLNHLTWRTVAEHSHPASVDRAGAVVYQEVENGAVPLARSLPARQSHFETPPLPVAVQSSRPNPEKPNPHLGVGVASFSPDSRYLATRNDNMPTAVWVWSMEELRLTALLLQTSPVKDISWDPTQPRLAIATGNSRLYLWSPAGSVSVCVPGNPPSSVTRLAWHPSGTSLVLLSSSHFCVCYLSDNN</sequence>
<comment type="caution">
    <text evidence="1">The sequence shown here is derived from an EMBL/GenBank/DDBJ whole genome shotgun (WGS) entry which is preliminary data.</text>
</comment>